<reference evidence="4" key="1">
    <citation type="journal article" date="2010" name="Nat. Biotechnol.">
        <title>Draft genome sequence of the oilseed species Ricinus communis.</title>
        <authorList>
            <person name="Chan A.P."/>
            <person name="Crabtree J."/>
            <person name="Zhao Q."/>
            <person name="Lorenzi H."/>
            <person name="Orvis J."/>
            <person name="Puiu D."/>
            <person name="Melake-Berhan A."/>
            <person name="Jones K.M."/>
            <person name="Redman J."/>
            <person name="Chen G."/>
            <person name="Cahoon E.B."/>
            <person name="Gedil M."/>
            <person name="Stanke M."/>
            <person name="Haas B.J."/>
            <person name="Wortman J.R."/>
            <person name="Fraser-Liggett C.M."/>
            <person name="Ravel J."/>
            <person name="Rabinowicz P.D."/>
        </authorList>
    </citation>
    <scope>NUCLEOTIDE SEQUENCE [LARGE SCALE GENOMIC DNA]</scope>
    <source>
        <strain evidence="4">cv. Hale</strain>
    </source>
</reference>
<feature type="domain" description="J" evidence="1">
    <location>
        <begin position="44"/>
        <end position="105"/>
    </location>
</feature>
<dbReference type="InParanoid" id="B9RGY4"/>
<evidence type="ECO:0000259" key="2">
    <source>
        <dbReference type="Pfam" id="PF11926"/>
    </source>
</evidence>
<gene>
    <name evidence="3" type="ORF">RCOM_1445290</name>
</gene>
<accession>B9RGY4</accession>
<evidence type="ECO:0000313" key="3">
    <source>
        <dbReference type="EMBL" id="EEF49346.1"/>
    </source>
</evidence>
<dbReference type="PANTHER" id="PTHR47374:SF2">
    <property type="entry name" value="OS01G0927400 PROTEIN"/>
    <property type="match status" value="1"/>
</dbReference>
<dbReference type="SUPFAM" id="SSF46565">
    <property type="entry name" value="Chaperone J-domain"/>
    <property type="match status" value="1"/>
</dbReference>
<dbReference type="eggNOG" id="ENOG502QYTS">
    <property type="taxonomic scope" value="Eukaryota"/>
</dbReference>
<dbReference type="PANTHER" id="PTHR47374">
    <property type="entry name" value="ENDOSOME ANTIGEN-LIKE PROTEIN, PUTATIVE (DUF3444)-RELATED"/>
    <property type="match status" value="1"/>
</dbReference>
<evidence type="ECO:0008006" key="5">
    <source>
        <dbReference type="Google" id="ProtNLM"/>
    </source>
</evidence>
<keyword evidence="4" id="KW-1185">Reference proteome</keyword>
<dbReference type="EMBL" id="EQ973778">
    <property type="protein sequence ID" value="EEF49346.1"/>
    <property type="molecule type" value="Genomic_DNA"/>
</dbReference>
<dbReference type="AlphaFoldDB" id="B9RGY4"/>
<name>B9RGY4_RICCO</name>
<dbReference type="InterPro" id="IPR001623">
    <property type="entry name" value="DnaJ_domain"/>
</dbReference>
<dbReference type="Gene3D" id="1.10.287.110">
    <property type="entry name" value="DnaJ domain"/>
    <property type="match status" value="1"/>
</dbReference>
<feature type="domain" description="DUF3444" evidence="2">
    <location>
        <begin position="198"/>
        <end position="298"/>
    </location>
</feature>
<dbReference type="InterPro" id="IPR036869">
    <property type="entry name" value="J_dom_sf"/>
</dbReference>
<evidence type="ECO:0000259" key="1">
    <source>
        <dbReference type="Pfam" id="PF00226"/>
    </source>
</evidence>
<proteinExistence type="predicted"/>
<protein>
    <recommendedName>
        <fullName evidence="5">J domain-containing protein</fullName>
    </recommendedName>
</protein>
<dbReference type="InterPro" id="IPR024593">
    <property type="entry name" value="DUF3444"/>
</dbReference>
<dbReference type="Pfam" id="PF11926">
    <property type="entry name" value="DUF3444"/>
    <property type="match status" value="1"/>
</dbReference>
<evidence type="ECO:0000313" key="4">
    <source>
        <dbReference type="Proteomes" id="UP000008311"/>
    </source>
</evidence>
<dbReference type="Proteomes" id="UP000008311">
    <property type="component" value="Unassembled WGS sequence"/>
</dbReference>
<sequence length="303" mass="34241">MDQKKMFQALQDCYLPPFDDIAGMIAVCDILHSAGYGFLGCDTDYYWILEVSPSATEFAIKIQNNKLVTLLDPIKDNFPCAASALKITHDAFSVLANPKKRSMFDMKRAIRLQSYGSENLQEVHVVDSPKEYLQAVKWQESEVRYTRFPCDMLNAINVKGTNEHSGGNWAQEASDGSANFQQEIDGFSAKFPWDVTSTSSDDHDRHNFVTRTEEFAIGQVWAAHDDEGMPRNYARIVKIKVHESPCRMYISWLKPVPDTVHGKKWCEAGLPLVCGLFDVDRGQTTLVEPTSFSHRMSPDEWAG</sequence>
<organism evidence="3 4">
    <name type="scientific">Ricinus communis</name>
    <name type="common">Castor bean</name>
    <dbReference type="NCBI Taxonomy" id="3988"/>
    <lineage>
        <taxon>Eukaryota</taxon>
        <taxon>Viridiplantae</taxon>
        <taxon>Streptophyta</taxon>
        <taxon>Embryophyta</taxon>
        <taxon>Tracheophyta</taxon>
        <taxon>Spermatophyta</taxon>
        <taxon>Magnoliopsida</taxon>
        <taxon>eudicotyledons</taxon>
        <taxon>Gunneridae</taxon>
        <taxon>Pentapetalae</taxon>
        <taxon>rosids</taxon>
        <taxon>fabids</taxon>
        <taxon>Malpighiales</taxon>
        <taxon>Euphorbiaceae</taxon>
        <taxon>Acalyphoideae</taxon>
        <taxon>Acalypheae</taxon>
        <taxon>Ricinus</taxon>
    </lineage>
</organism>
<dbReference type="Pfam" id="PF00226">
    <property type="entry name" value="DnaJ"/>
    <property type="match status" value="1"/>
</dbReference>